<dbReference type="InterPro" id="IPR032320">
    <property type="entry name" value="GH18_BT1044-like"/>
</dbReference>
<dbReference type="AlphaFoldDB" id="A0A9D9IK68"/>
<organism evidence="1 2">
    <name type="scientific">Candidatus Cryptobacteroides faecigallinarum</name>
    <dbReference type="NCBI Taxonomy" id="2840763"/>
    <lineage>
        <taxon>Bacteria</taxon>
        <taxon>Pseudomonadati</taxon>
        <taxon>Bacteroidota</taxon>
        <taxon>Bacteroidia</taxon>
        <taxon>Bacteroidales</taxon>
        <taxon>Candidatus Cryptobacteroides</taxon>
    </lineage>
</organism>
<dbReference type="Proteomes" id="UP000823757">
    <property type="component" value="Unassembled WGS sequence"/>
</dbReference>
<protein>
    <submittedName>
        <fullName evidence="1">Uncharacterized protein</fullName>
    </submittedName>
</protein>
<dbReference type="Pfam" id="PF16141">
    <property type="entry name" value="GH18_BT1044-like"/>
    <property type="match status" value="1"/>
</dbReference>
<comment type="caution">
    <text evidence="1">The sequence shown here is derived from an EMBL/GenBank/DDBJ whole genome shotgun (WGS) entry which is preliminary data.</text>
</comment>
<accession>A0A9D9IK68</accession>
<dbReference type="PROSITE" id="PS51257">
    <property type="entry name" value="PROKAR_LIPOPROTEIN"/>
    <property type="match status" value="1"/>
</dbReference>
<reference evidence="1" key="2">
    <citation type="journal article" date="2021" name="PeerJ">
        <title>Extensive microbial diversity within the chicken gut microbiome revealed by metagenomics and culture.</title>
        <authorList>
            <person name="Gilroy R."/>
            <person name="Ravi A."/>
            <person name="Getino M."/>
            <person name="Pursley I."/>
            <person name="Horton D.L."/>
            <person name="Alikhan N.F."/>
            <person name="Baker D."/>
            <person name="Gharbi K."/>
            <person name="Hall N."/>
            <person name="Watson M."/>
            <person name="Adriaenssens E.M."/>
            <person name="Foster-Nyarko E."/>
            <person name="Jarju S."/>
            <person name="Secka A."/>
            <person name="Antonio M."/>
            <person name="Oren A."/>
            <person name="Chaudhuri R.R."/>
            <person name="La Ragione R."/>
            <person name="Hildebrand F."/>
            <person name="Pallen M.J."/>
        </authorList>
    </citation>
    <scope>NUCLEOTIDE SEQUENCE</scope>
    <source>
        <strain evidence="1">B1-13419</strain>
    </source>
</reference>
<proteinExistence type="predicted"/>
<reference evidence="1" key="1">
    <citation type="submission" date="2020-10" db="EMBL/GenBank/DDBJ databases">
        <authorList>
            <person name="Gilroy R."/>
        </authorList>
    </citation>
    <scope>NUCLEOTIDE SEQUENCE</scope>
    <source>
        <strain evidence="1">B1-13419</strain>
    </source>
</reference>
<gene>
    <name evidence="1" type="ORF">IAB91_02800</name>
</gene>
<name>A0A9D9IK68_9BACT</name>
<evidence type="ECO:0000313" key="1">
    <source>
        <dbReference type="EMBL" id="MBO8474203.1"/>
    </source>
</evidence>
<evidence type="ECO:0000313" key="2">
    <source>
        <dbReference type="Proteomes" id="UP000823757"/>
    </source>
</evidence>
<dbReference type="EMBL" id="JADIMD010000039">
    <property type="protein sequence ID" value="MBO8474203.1"/>
    <property type="molecule type" value="Genomic_DNA"/>
</dbReference>
<sequence>MENRLNKIFFVLPIIVVMLSSCSAWVEPEALDYGTHGVIGEKSQDYLSALRAFKQTDHKVMILRMPGTSSIPESRNQHIMTMPDSADFICVEISNALYPDFVAEISQVKSDKGTRCVSYVDFNAIQEVWNEQEEAKGDGQVAGTVDDFVEFCAEQTRIQLGYCDSYGFDGIMFSFQGNISSEMAAAGQKVFLESVQEWRMTHQNAWMFARGSLSNISDDYKDILFDCDYTVLVSSSESSAGQLNTMVNRFIRNGDVPSDRIVVEVSVPSEENPAPACATPQTAAEWIVEPTEAYVKCGICVGNAQDDYLVDTTFGNIRKAISILNGNGSQDPEEPDTNL</sequence>